<name>A0ABU2HGD4_9GAMM</name>
<dbReference type="InterPro" id="IPR011250">
    <property type="entry name" value="OMP/PagP_B-barrel"/>
</dbReference>
<proteinExistence type="predicted"/>
<feature type="domain" description="Outer membrane protein beta-barrel" evidence="3">
    <location>
        <begin position="16"/>
        <end position="202"/>
    </location>
</feature>
<dbReference type="RefSeq" id="WP_200204399.1">
    <property type="nucleotide sequence ID" value="NZ_JAVMBO010000010.1"/>
</dbReference>
<sequence length="202" mass="21990">MNNVVRSHLILSLVPACMLYTQATLAQETPREDKHYVGLLVTAFNHRSIGTTSKEEATGSGGTLVVGGHLSDLFHAEVRAGSGFRDAEVPGSDLSLSIDYFASWYIGLHYPVTSYANIYGQAGFSYIQGTAELRNPGDPRNAQFRELEGDFPDSSFGIGWVVGLDVEVLSDTYLVFEGGKLSKDTGTDANIFQFSTGLKYEF</sequence>
<dbReference type="SUPFAM" id="SSF56925">
    <property type="entry name" value="OMPA-like"/>
    <property type="match status" value="1"/>
</dbReference>
<dbReference type="Pfam" id="PF13505">
    <property type="entry name" value="OMP_b-brl"/>
    <property type="match status" value="1"/>
</dbReference>
<feature type="signal peptide" evidence="2">
    <location>
        <begin position="1"/>
        <end position="26"/>
    </location>
</feature>
<keyword evidence="1 2" id="KW-0732">Signal</keyword>
<gene>
    <name evidence="4" type="ORF">RKA07_08445</name>
</gene>
<evidence type="ECO:0000259" key="3">
    <source>
        <dbReference type="Pfam" id="PF13505"/>
    </source>
</evidence>
<comment type="caution">
    <text evidence="4">The sequence shown here is derived from an EMBL/GenBank/DDBJ whole genome shotgun (WGS) entry which is preliminary data.</text>
</comment>
<dbReference type="EMBL" id="JAVMBO010000010">
    <property type="protein sequence ID" value="MDS1310133.1"/>
    <property type="molecule type" value="Genomic_DNA"/>
</dbReference>
<evidence type="ECO:0000256" key="1">
    <source>
        <dbReference type="ARBA" id="ARBA00022729"/>
    </source>
</evidence>
<accession>A0ABU2HGD4</accession>
<evidence type="ECO:0000313" key="5">
    <source>
        <dbReference type="Proteomes" id="UP001267407"/>
    </source>
</evidence>
<evidence type="ECO:0000313" key="4">
    <source>
        <dbReference type="EMBL" id="MDS1310133.1"/>
    </source>
</evidence>
<feature type="chain" id="PRO_5046510754" evidence="2">
    <location>
        <begin position="27"/>
        <end position="202"/>
    </location>
</feature>
<reference evidence="4" key="1">
    <citation type="submission" date="2023-09" db="EMBL/GenBank/DDBJ databases">
        <title>Marinobacter sediminicola sp. nov. and Marinobacter maritimum sp. nov., isolated from marine sediment.</title>
        <authorList>
            <person name="An J."/>
        </authorList>
    </citation>
    <scope>NUCLEOTIDE SEQUENCE</scope>
    <source>
        <strain evidence="4">F60267</strain>
    </source>
</reference>
<dbReference type="InterPro" id="IPR027385">
    <property type="entry name" value="Beta-barrel_OMP"/>
</dbReference>
<evidence type="ECO:0000256" key="2">
    <source>
        <dbReference type="SAM" id="SignalP"/>
    </source>
</evidence>
<organism evidence="4 5">
    <name type="scientific">Marinobacter xiaoshiensis</name>
    <dbReference type="NCBI Taxonomy" id="3073652"/>
    <lineage>
        <taxon>Bacteria</taxon>
        <taxon>Pseudomonadati</taxon>
        <taxon>Pseudomonadota</taxon>
        <taxon>Gammaproteobacteria</taxon>
        <taxon>Pseudomonadales</taxon>
        <taxon>Marinobacteraceae</taxon>
        <taxon>Marinobacter</taxon>
    </lineage>
</organism>
<protein>
    <submittedName>
        <fullName evidence="4">Outer membrane beta-barrel protein</fullName>
    </submittedName>
</protein>
<keyword evidence="5" id="KW-1185">Reference proteome</keyword>
<dbReference type="Proteomes" id="UP001267407">
    <property type="component" value="Unassembled WGS sequence"/>
</dbReference>